<dbReference type="InterPro" id="IPR016187">
    <property type="entry name" value="CTDL_fold"/>
</dbReference>
<evidence type="ECO:0000313" key="1">
    <source>
        <dbReference type="Proteomes" id="UP000694843"/>
    </source>
</evidence>
<reference evidence="2" key="1">
    <citation type="submission" date="2025-08" db="UniProtKB">
        <authorList>
            <consortium name="RefSeq"/>
        </authorList>
    </citation>
    <scope>IDENTIFICATION</scope>
    <source>
        <tissue evidence="2">Whole organism</tissue>
    </source>
</reference>
<organism evidence="1 2">
    <name type="scientific">Hyalella azteca</name>
    <name type="common">Amphipod</name>
    <dbReference type="NCBI Taxonomy" id="294128"/>
    <lineage>
        <taxon>Eukaryota</taxon>
        <taxon>Metazoa</taxon>
        <taxon>Ecdysozoa</taxon>
        <taxon>Arthropoda</taxon>
        <taxon>Crustacea</taxon>
        <taxon>Multicrustacea</taxon>
        <taxon>Malacostraca</taxon>
        <taxon>Eumalacostraca</taxon>
        <taxon>Peracarida</taxon>
        <taxon>Amphipoda</taxon>
        <taxon>Senticaudata</taxon>
        <taxon>Talitrida</taxon>
        <taxon>Talitroidea</taxon>
        <taxon>Hyalellidae</taxon>
        <taxon>Hyalella</taxon>
    </lineage>
</organism>
<dbReference type="KEGG" id="hazt:108680387"/>
<dbReference type="Gene3D" id="3.10.100.10">
    <property type="entry name" value="Mannose-Binding Protein A, subunit A"/>
    <property type="match status" value="1"/>
</dbReference>
<dbReference type="InterPro" id="IPR016186">
    <property type="entry name" value="C-type_lectin-like/link_sf"/>
</dbReference>
<keyword evidence="1" id="KW-1185">Reference proteome</keyword>
<dbReference type="AlphaFoldDB" id="A0A8B7PFA9"/>
<dbReference type="RefSeq" id="XP_018024685.1">
    <property type="nucleotide sequence ID" value="XM_018169196.2"/>
</dbReference>
<name>A0A8B7PFA9_HYAAZ</name>
<sequence length="164" mass="17431">MYASYSPEPGCGFVCRPSGLESNLPAPPITCCDSSKSATTAGCLKDLAANYSFVGAKTACRALGMDLFAPLVYTDFTALLAETSVQSRGAFFIGYVNRSGSWAWKSTIFRTGTIQVAVAAADWNATYPDPDMYWMCAVVVNQKIQNSLCATGINAVCHAPVPIC</sequence>
<protein>
    <submittedName>
        <fullName evidence="2">Uncharacterized protein LOC108680387</fullName>
    </submittedName>
</protein>
<dbReference type="Proteomes" id="UP000694843">
    <property type="component" value="Unplaced"/>
</dbReference>
<accession>A0A8B7PFA9</accession>
<proteinExistence type="predicted"/>
<gene>
    <name evidence="2" type="primary">LOC108680387</name>
</gene>
<dbReference type="SUPFAM" id="SSF56436">
    <property type="entry name" value="C-type lectin-like"/>
    <property type="match status" value="1"/>
</dbReference>
<dbReference type="GeneID" id="108680387"/>
<evidence type="ECO:0000313" key="2">
    <source>
        <dbReference type="RefSeq" id="XP_018024685.1"/>
    </source>
</evidence>